<evidence type="ECO:0000313" key="1">
    <source>
        <dbReference type="EMBL" id="KXL53865.1"/>
    </source>
</evidence>
<evidence type="ECO:0000313" key="2">
    <source>
        <dbReference type="Proteomes" id="UP000070539"/>
    </source>
</evidence>
<organism evidence="1 2">
    <name type="scientific">Anaerotignum neopropionicum</name>
    <dbReference type="NCBI Taxonomy" id="36847"/>
    <lineage>
        <taxon>Bacteria</taxon>
        <taxon>Bacillati</taxon>
        <taxon>Bacillota</taxon>
        <taxon>Clostridia</taxon>
        <taxon>Lachnospirales</taxon>
        <taxon>Anaerotignaceae</taxon>
        <taxon>Anaerotignum</taxon>
    </lineage>
</organism>
<dbReference type="RefSeq" id="WP_066085650.1">
    <property type="nucleotide sequence ID" value="NZ_LRVM01000002.1"/>
</dbReference>
<protein>
    <recommendedName>
        <fullName evidence="3">Histidine phosphatase superfamily (Branch 1)</fullName>
    </recommendedName>
</protein>
<dbReference type="PATRIC" id="fig|36847.3.peg.1270"/>
<comment type="caution">
    <text evidence="1">The sequence shown here is derived from an EMBL/GenBank/DDBJ whole genome shotgun (WGS) entry which is preliminary data.</text>
</comment>
<dbReference type="InterPro" id="IPR029033">
    <property type="entry name" value="His_PPase_superfam"/>
</dbReference>
<sequence length="181" mass="20001">MNSSLLDLLKNGGYILYARHGEATVGEDQPNLNFQYCFTQRNLSEEGKRQAIYYGEVLRSLRIPISYPILTSPFCRAIETAQLAFGRANVQIDPFGIAIYNLSRNISASEQERILEALRSKLEIIPPQGTNQVIIAHSFPTGIGLGQIPDMGTVIIKPLGQGNGFEIISKLSLSDIAYLSR</sequence>
<reference evidence="1 2" key="1">
    <citation type="submission" date="2016-01" db="EMBL/GenBank/DDBJ databases">
        <title>Genome sequence of Clostridium neopropionicum X4, DSM-3847.</title>
        <authorList>
            <person name="Poehlein A."/>
            <person name="Beck M.H."/>
            <person name="Bengelsdorf F.R."/>
            <person name="Daniel R."/>
            <person name="Duerre P."/>
        </authorList>
    </citation>
    <scope>NUCLEOTIDE SEQUENCE [LARGE SCALE GENOMIC DNA]</scope>
    <source>
        <strain evidence="1 2">DSM-3847</strain>
    </source>
</reference>
<evidence type="ECO:0008006" key="3">
    <source>
        <dbReference type="Google" id="ProtNLM"/>
    </source>
</evidence>
<dbReference type="Gene3D" id="3.40.50.1240">
    <property type="entry name" value="Phosphoglycerate mutase-like"/>
    <property type="match status" value="1"/>
</dbReference>
<dbReference type="EMBL" id="LRVM01000002">
    <property type="protein sequence ID" value="KXL53865.1"/>
    <property type="molecule type" value="Genomic_DNA"/>
</dbReference>
<dbReference type="STRING" id="36847.CLNEO_10910"/>
<dbReference type="CDD" id="cd07040">
    <property type="entry name" value="HP"/>
    <property type="match status" value="1"/>
</dbReference>
<dbReference type="InterPro" id="IPR013078">
    <property type="entry name" value="His_Pase_superF_clade-1"/>
</dbReference>
<accession>A0A136WH57</accession>
<dbReference type="SUPFAM" id="SSF53254">
    <property type="entry name" value="Phosphoglycerate mutase-like"/>
    <property type="match status" value="1"/>
</dbReference>
<dbReference type="Proteomes" id="UP000070539">
    <property type="component" value="Unassembled WGS sequence"/>
</dbReference>
<keyword evidence="2" id="KW-1185">Reference proteome</keyword>
<gene>
    <name evidence="1" type="ORF">CLNEO_10910</name>
</gene>
<dbReference type="Pfam" id="PF00300">
    <property type="entry name" value="His_Phos_1"/>
    <property type="match status" value="1"/>
</dbReference>
<dbReference type="AlphaFoldDB" id="A0A136WH57"/>
<proteinExistence type="predicted"/>
<name>A0A136WH57_9FIRM</name>
<dbReference type="OrthoDB" id="2237472at2"/>